<proteinExistence type="predicted"/>
<evidence type="ECO:0000313" key="2">
    <source>
        <dbReference type="EMBL" id="KAK7498230.1"/>
    </source>
</evidence>
<sequence>MAATPNKIRLSACDAKVTLLHELAQSATRRTPLFWALNLTESVPITGKACQSRDPSGAPAPRVTSGTVHAGDLNGASDRDVNLEVDLD</sequence>
<evidence type="ECO:0000256" key="1">
    <source>
        <dbReference type="SAM" id="MobiDB-lite"/>
    </source>
</evidence>
<reference evidence="2 3" key="1">
    <citation type="journal article" date="2023" name="Sci. Data">
        <title>Genome assembly of the Korean intertidal mud-creeper Batillaria attramentaria.</title>
        <authorList>
            <person name="Patra A.K."/>
            <person name="Ho P.T."/>
            <person name="Jun S."/>
            <person name="Lee S.J."/>
            <person name="Kim Y."/>
            <person name="Won Y.J."/>
        </authorList>
    </citation>
    <scope>NUCLEOTIDE SEQUENCE [LARGE SCALE GENOMIC DNA]</scope>
    <source>
        <strain evidence="2">Wonlab-2016</strain>
    </source>
</reference>
<feature type="non-terminal residue" evidence="2">
    <location>
        <position position="88"/>
    </location>
</feature>
<dbReference type="Proteomes" id="UP001519460">
    <property type="component" value="Unassembled WGS sequence"/>
</dbReference>
<dbReference type="EMBL" id="JACVVK020000052">
    <property type="protein sequence ID" value="KAK7498230.1"/>
    <property type="molecule type" value="Genomic_DNA"/>
</dbReference>
<dbReference type="AlphaFoldDB" id="A0ABD0LFM1"/>
<accession>A0ABD0LFM1</accession>
<feature type="region of interest" description="Disordered" evidence="1">
    <location>
        <begin position="47"/>
        <end position="88"/>
    </location>
</feature>
<protein>
    <submittedName>
        <fullName evidence="2">Uncharacterized protein</fullName>
    </submittedName>
</protein>
<name>A0ABD0LFM1_9CAEN</name>
<organism evidence="2 3">
    <name type="scientific">Batillaria attramentaria</name>
    <dbReference type="NCBI Taxonomy" id="370345"/>
    <lineage>
        <taxon>Eukaryota</taxon>
        <taxon>Metazoa</taxon>
        <taxon>Spiralia</taxon>
        <taxon>Lophotrochozoa</taxon>
        <taxon>Mollusca</taxon>
        <taxon>Gastropoda</taxon>
        <taxon>Caenogastropoda</taxon>
        <taxon>Sorbeoconcha</taxon>
        <taxon>Cerithioidea</taxon>
        <taxon>Batillariidae</taxon>
        <taxon>Batillaria</taxon>
    </lineage>
</organism>
<keyword evidence="3" id="KW-1185">Reference proteome</keyword>
<evidence type="ECO:0000313" key="3">
    <source>
        <dbReference type="Proteomes" id="UP001519460"/>
    </source>
</evidence>
<gene>
    <name evidence="2" type="ORF">BaRGS_00010490</name>
</gene>
<comment type="caution">
    <text evidence="2">The sequence shown here is derived from an EMBL/GenBank/DDBJ whole genome shotgun (WGS) entry which is preliminary data.</text>
</comment>